<proteinExistence type="predicted"/>
<evidence type="ECO:0000313" key="2">
    <source>
        <dbReference type="EMBL" id="KAG6386698.1"/>
    </source>
</evidence>
<organism evidence="2">
    <name type="scientific">Salvia splendens</name>
    <name type="common">Scarlet sage</name>
    <dbReference type="NCBI Taxonomy" id="180675"/>
    <lineage>
        <taxon>Eukaryota</taxon>
        <taxon>Viridiplantae</taxon>
        <taxon>Streptophyta</taxon>
        <taxon>Embryophyta</taxon>
        <taxon>Tracheophyta</taxon>
        <taxon>Spermatophyta</taxon>
        <taxon>Magnoliopsida</taxon>
        <taxon>eudicotyledons</taxon>
        <taxon>Gunneridae</taxon>
        <taxon>Pentapetalae</taxon>
        <taxon>asterids</taxon>
        <taxon>lamiids</taxon>
        <taxon>Lamiales</taxon>
        <taxon>Lamiaceae</taxon>
        <taxon>Nepetoideae</taxon>
        <taxon>Mentheae</taxon>
        <taxon>Salviinae</taxon>
        <taxon>Salvia</taxon>
        <taxon>Salvia subgen. Calosphace</taxon>
        <taxon>core Calosphace</taxon>
    </lineage>
</organism>
<keyword evidence="3" id="KW-1185">Reference proteome</keyword>
<accession>A0A8X8Z0C6</accession>
<dbReference type="Gene3D" id="2.60.40.150">
    <property type="entry name" value="C2 domain"/>
    <property type="match status" value="1"/>
</dbReference>
<dbReference type="PANTHER" id="PTHR35503">
    <property type="entry name" value="OSJNBA0006M15.15 PROTEIN"/>
    <property type="match status" value="1"/>
</dbReference>
<dbReference type="AlphaFoldDB" id="A0A8X8Z0C6"/>
<dbReference type="SUPFAM" id="SSF49562">
    <property type="entry name" value="C2 domain (Calcium/lipid-binding domain, CaLB)"/>
    <property type="match status" value="1"/>
</dbReference>
<name>A0A8X8Z0C6_SALSN</name>
<reference evidence="2" key="1">
    <citation type="submission" date="2018-01" db="EMBL/GenBank/DDBJ databases">
        <authorList>
            <person name="Mao J.F."/>
        </authorList>
    </citation>
    <scope>NUCLEOTIDE SEQUENCE</scope>
    <source>
        <strain evidence="2">Huo1</strain>
        <tissue evidence="2">Leaf</tissue>
    </source>
</reference>
<dbReference type="InterPro" id="IPR000008">
    <property type="entry name" value="C2_dom"/>
</dbReference>
<dbReference type="PROSITE" id="PS50004">
    <property type="entry name" value="C2"/>
    <property type="match status" value="1"/>
</dbReference>
<sequence length="245" mass="27796">MDSQTISSSFNLELRLIRARNIFAKTREVFVRCYIPTTSNKRIRLESQQISSHSNLTWNQTFSLNCSGTPQTIQTLNQGTIVFELRCRSSATLVSRKLLARAEMPWNDVVGIPNEKWIVMTAKDGYVYTDDVKPPALQIATKVEEVGEVKRRKESSATLVSRMSGSKLLARAEMPWNDVVEVPNEKWVVMTAKDSCVYTDDVKPPAIQIAAKVEEFAEVKRRKEYECSCMDCGCNYCIGYDLFAI</sequence>
<comment type="caution">
    <text evidence="2">The sequence shown here is derived from an EMBL/GenBank/DDBJ whole genome shotgun (WGS) entry which is preliminary data.</text>
</comment>
<dbReference type="EMBL" id="PNBA02000021">
    <property type="protein sequence ID" value="KAG6386698.1"/>
    <property type="molecule type" value="Genomic_DNA"/>
</dbReference>
<feature type="domain" description="C2" evidence="1">
    <location>
        <begin position="1"/>
        <end position="118"/>
    </location>
</feature>
<dbReference type="PANTHER" id="PTHR35503:SF2">
    <property type="entry name" value="OS04G0455700 PROTEIN"/>
    <property type="match status" value="1"/>
</dbReference>
<dbReference type="InterPro" id="IPR035892">
    <property type="entry name" value="C2_domain_sf"/>
</dbReference>
<gene>
    <name evidence="2" type="ORF">SASPL_151870</name>
</gene>
<protein>
    <recommendedName>
        <fullName evidence="1">C2 domain-containing protein</fullName>
    </recommendedName>
</protein>
<reference evidence="2" key="2">
    <citation type="submission" date="2020-08" db="EMBL/GenBank/DDBJ databases">
        <title>Plant Genome Project.</title>
        <authorList>
            <person name="Zhang R.-G."/>
        </authorList>
    </citation>
    <scope>NUCLEOTIDE SEQUENCE</scope>
    <source>
        <strain evidence="2">Huo1</strain>
        <tissue evidence="2">Leaf</tissue>
    </source>
</reference>
<evidence type="ECO:0000313" key="3">
    <source>
        <dbReference type="Proteomes" id="UP000298416"/>
    </source>
</evidence>
<dbReference type="Proteomes" id="UP000298416">
    <property type="component" value="Unassembled WGS sequence"/>
</dbReference>
<evidence type="ECO:0000259" key="1">
    <source>
        <dbReference type="PROSITE" id="PS50004"/>
    </source>
</evidence>